<sequence length="84" mass="9570">MDSEIRQGLEYVSKQSPDKEDLRDPMHQSDASINFDVFDTNLIGSLDDVDELLVTPPRNITPIPVMPLTKSQKRSAKKKTRNEK</sequence>
<evidence type="ECO:0000313" key="4">
    <source>
        <dbReference type="Proteomes" id="UP000247702"/>
    </source>
</evidence>
<dbReference type="EMBL" id="BEXD01003435">
    <property type="protein sequence ID" value="GBC01153.1"/>
    <property type="molecule type" value="Genomic_DNA"/>
</dbReference>
<protein>
    <submittedName>
        <fullName evidence="2">Uncharacterized protein</fullName>
    </submittedName>
</protein>
<comment type="caution">
    <text evidence="2">The sequence shown here is derived from an EMBL/GenBank/DDBJ whole genome shotgun (WGS) entry which is preliminary data.</text>
</comment>
<reference evidence="3" key="2">
    <citation type="submission" date="2019-10" db="EMBL/GenBank/DDBJ databases">
        <title>Conservation and host-specific expression of non-tandemly repeated heterogenous ribosome RNA gene in arbuscular mycorrhizal fungi.</title>
        <authorList>
            <person name="Maeda T."/>
            <person name="Kobayashi Y."/>
            <person name="Nakagawa T."/>
            <person name="Ezawa T."/>
            <person name="Yamaguchi K."/>
            <person name="Bino T."/>
            <person name="Nishimoto Y."/>
            <person name="Shigenobu S."/>
            <person name="Kawaguchi M."/>
        </authorList>
    </citation>
    <scope>NUCLEOTIDE SEQUENCE</scope>
    <source>
        <strain evidence="3">HR1</strain>
    </source>
</reference>
<evidence type="ECO:0000313" key="2">
    <source>
        <dbReference type="EMBL" id="GBC01153.1"/>
    </source>
</evidence>
<name>A0A2Z6RJ64_9GLOM</name>
<dbReference type="EMBL" id="BLAL01000252">
    <property type="protein sequence ID" value="GES96618.1"/>
    <property type="molecule type" value="Genomic_DNA"/>
</dbReference>
<feature type="region of interest" description="Disordered" evidence="1">
    <location>
        <begin position="58"/>
        <end position="84"/>
    </location>
</feature>
<reference evidence="2 4" key="1">
    <citation type="submission" date="2017-11" db="EMBL/GenBank/DDBJ databases">
        <title>The genome of Rhizophagus clarus HR1 reveals common genetic basis of auxotrophy among arbuscular mycorrhizal fungi.</title>
        <authorList>
            <person name="Kobayashi Y."/>
        </authorList>
    </citation>
    <scope>NUCLEOTIDE SEQUENCE [LARGE SCALE GENOMIC DNA]</scope>
    <source>
        <strain evidence="2 4">HR1</strain>
    </source>
</reference>
<evidence type="ECO:0000313" key="3">
    <source>
        <dbReference type="EMBL" id="GES96618.1"/>
    </source>
</evidence>
<evidence type="ECO:0000256" key="1">
    <source>
        <dbReference type="SAM" id="MobiDB-lite"/>
    </source>
</evidence>
<gene>
    <name evidence="3" type="ORF">RCL2_002324100</name>
    <name evidence="2" type="ORF">RclHR1_04090004</name>
</gene>
<dbReference type="AlphaFoldDB" id="A0A2Z6RJ64"/>
<accession>A0A2Z6RJ64</accession>
<dbReference type="Proteomes" id="UP000247702">
    <property type="component" value="Unassembled WGS sequence"/>
</dbReference>
<organism evidence="2 4">
    <name type="scientific">Rhizophagus clarus</name>
    <dbReference type="NCBI Taxonomy" id="94130"/>
    <lineage>
        <taxon>Eukaryota</taxon>
        <taxon>Fungi</taxon>
        <taxon>Fungi incertae sedis</taxon>
        <taxon>Mucoromycota</taxon>
        <taxon>Glomeromycotina</taxon>
        <taxon>Glomeromycetes</taxon>
        <taxon>Glomerales</taxon>
        <taxon>Glomeraceae</taxon>
        <taxon>Rhizophagus</taxon>
    </lineage>
</organism>
<proteinExistence type="predicted"/>
<feature type="compositionally biased region" description="Basic and acidic residues" evidence="1">
    <location>
        <begin position="16"/>
        <end position="27"/>
    </location>
</feature>
<feature type="compositionally biased region" description="Basic residues" evidence="1">
    <location>
        <begin position="71"/>
        <end position="84"/>
    </location>
</feature>
<feature type="region of interest" description="Disordered" evidence="1">
    <location>
        <begin position="1"/>
        <end position="28"/>
    </location>
</feature>
<keyword evidence="4" id="KW-1185">Reference proteome</keyword>
<dbReference type="Proteomes" id="UP000615446">
    <property type="component" value="Unassembled WGS sequence"/>
</dbReference>